<dbReference type="InterPro" id="IPR012094">
    <property type="entry name" value="tRNA_Ile_lys_synt"/>
</dbReference>
<dbReference type="EMBL" id="QFVT01000004">
    <property type="protein sequence ID" value="PYC48153.1"/>
    <property type="molecule type" value="Genomic_DNA"/>
</dbReference>
<evidence type="ECO:0000256" key="6">
    <source>
        <dbReference type="HAMAP-Rule" id="MF_01161"/>
    </source>
</evidence>
<dbReference type="CDD" id="cd01992">
    <property type="entry name" value="TilS_N"/>
    <property type="match status" value="1"/>
</dbReference>
<comment type="domain">
    <text evidence="6">The N-terminal region contains the highly conserved SGGXDS motif, predicted to be a P-loop motif involved in ATP binding.</text>
</comment>
<dbReference type="InterPro" id="IPR012795">
    <property type="entry name" value="tRNA_Ile_lys_synt_N"/>
</dbReference>
<keyword evidence="6" id="KW-0963">Cytoplasm</keyword>
<feature type="domain" description="tRNA(Ile)-lysidine/2-thiocytidine synthase N-terminal" evidence="7">
    <location>
        <begin position="18"/>
        <end position="201"/>
    </location>
</feature>
<evidence type="ECO:0000256" key="5">
    <source>
        <dbReference type="ARBA" id="ARBA00048539"/>
    </source>
</evidence>
<comment type="caution">
    <text evidence="8">The sequence shown here is derived from an EMBL/GenBank/DDBJ whole genome shotgun (WGS) entry which is preliminary data.</text>
</comment>
<dbReference type="PANTHER" id="PTHR43033:SF1">
    <property type="entry name" value="TRNA(ILE)-LYSIDINE SYNTHASE-RELATED"/>
    <property type="match status" value="1"/>
</dbReference>
<keyword evidence="1 6" id="KW-0436">Ligase</keyword>
<evidence type="ECO:0000256" key="3">
    <source>
        <dbReference type="ARBA" id="ARBA00022741"/>
    </source>
</evidence>
<protein>
    <recommendedName>
        <fullName evidence="6">tRNA(Ile)-lysidine synthase</fullName>
        <ecNumber evidence="6">6.3.4.19</ecNumber>
    </recommendedName>
    <alternativeName>
        <fullName evidence="6">tRNA(Ile)-2-lysyl-cytidine synthase</fullName>
    </alternativeName>
    <alternativeName>
        <fullName evidence="6">tRNA(Ile)-lysidine synthetase</fullName>
    </alternativeName>
</protein>
<dbReference type="OrthoDB" id="9807403at2"/>
<dbReference type="EC" id="6.3.4.19" evidence="6"/>
<proteinExistence type="inferred from homology"/>
<dbReference type="InterPro" id="IPR014729">
    <property type="entry name" value="Rossmann-like_a/b/a_fold"/>
</dbReference>
<dbReference type="HAMAP" id="MF_01161">
    <property type="entry name" value="tRNA_Ile_lys_synt"/>
    <property type="match status" value="1"/>
</dbReference>
<dbReference type="GO" id="GO:0006400">
    <property type="term" value="P:tRNA modification"/>
    <property type="evidence" value="ECO:0007669"/>
    <property type="project" value="UniProtKB-UniRule"/>
</dbReference>
<dbReference type="Proteomes" id="UP000248012">
    <property type="component" value="Unassembled WGS sequence"/>
</dbReference>
<dbReference type="AlphaFoldDB" id="A0A2V4ND39"/>
<dbReference type="PANTHER" id="PTHR43033">
    <property type="entry name" value="TRNA(ILE)-LYSIDINE SYNTHASE-RELATED"/>
    <property type="match status" value="1"/>
</dbReference>
<comment type="catalytic activity">
    <reaction evidence="5 6">
        <text>cytidine(34) in tRNA(Ile2) + L-lysine + ATP = lysidine(34) in tRNA(Ile2) + AMP + diphosphate + H(+)</text>
        <dbReference type="Rhea" id="RHEA:43744"/>
        <dbReference type="Rhea" id="RHEA-COMP:10625"/>
        <dbReference type="Rhea" id="RHEA-COMP:10670"/>
        <dbReference type="ChEBI" id="CHEBI:15378"/>
        <dbReference type="ChEBI" id="CHEBI:30616"/>
        <dbReference type="ChEBI" id="CHEBI:32551"/>
        <dbReference type="ChEBI" id="CHEBI:33019"/>
        <dbReference type="ChEBI" id="CHEBI:82748"/>
        <dbReference type="ChEBI" id="CHEBI:83665"/>
        <dbReference type="ChEBI" id="CHEBI:456215"/>
        <dbReference type="EC" id="6.3.4.19"/>
    </reaction>
</comment>
<evidence type="ECO:0000256" key="2">
    <source>
        <dbReference type="ARBA" id="ARBA00022694"/>
    </source>
</evidence>
<dbReference type="InterPro" id="IPR011063">
    <property type="entry name" value="TilS/TtcA_N"/>
</dbReference>
<evidence type="ECO:0000313" key="9">
    <source>
        <dbReference type="Proteomes" id="UP000248012"/>
    </source>
</evidence>
<evidence type="ECO:0000313" key="8">
    <source>
        <dbReference type="EMBL" id="PYC48153.1"/>
    </source>
</evidence>
<dbReference type="GO" id="GO:0005524">
    <property type="term" value="F:ATP binding"/>
    <property type="evidence" value="ECO:0007669"/>
    <property type="project" value="UniProtKB-UniRule"/>
</dbReference>
<comment type="function">
    <text evidence="6">Ligates lysine onto the cytidine present at position 34 of the AUA codon-specific tRNA(Ile) that contains the anticodon CAU, in an ATP-dependent manner. Cytidine is converted to lysidine, thus changing the amino acid specificity of the tRNA from methionine to isoleucine.</text>
</comment>
<evidence type="ECO:0000256" key="1">
    <source>
        <dbReference type="ARBA" id="ARBA00022598"/>
    </source>
</evidence>
<gene>
    <name evidence="6 8" type="primary">tilS</name>
    <name evidence="8" type="ORF">DI396_08180</name>
</gene>
<keyword evidence="2 6" id="KW-0819">tRNA processing</keyword>
<feature type="binding site" evidence="6">
    <location>
        <begin position="23"/>
        <end position="28"/>
    </location>
    <ligand>
        <name>ATP</name>
        <dbReference type="ChEBI" id="CHEBI:30616"/>
    </ligand>
</feature>
<dbReference type="SUPFAM" id="SSF52402">
    <property type="entry name" value="Adenine nucleotide alpha hydrolases-like"/>
    <property type="match status" value="1"/>
</dbReference>
<keyword evidence="4 6" id="KW-0067">ATP-binding</keyword>
<dbReference type="Pfam" id="PF01171">
    <property type="entry name" value="ATP_bind_3"/>
    <property type="match status" value="1"/>
</dbReference>
<dbReference type="GO" id="GO:0032267">
    <property type="term" value="F:tRNA(Ile)-lysidine synthase activity"/>
    <property type="evidence" value="ECO:0007669"/>
    <property type="project" value="UniProtKB-EC"/>
</dbReference>
<evidence type="ECO:0000259" key="7">
    <source>
        <dbReference type="Pfam" id="PF01171"/>
    </source>
</evidence>
<keyword evidence="3 6" id="KW-0547">Nucleotide-binding</keyword>
<comment type="similarity">
    <text evidence="6">Belongs to the tRNA(Ile)-lysidine synthase family.</text>
</comment>
<keyword evidence="9" id="KW-1185">Reference proteome</keyword>
<comment type="subcellular location">
    <subcellularLocation>
        <location evidence="6">Cytoplasm</location>
    </subcellularLocation>
</comment>
<reference evidence="8 9" key="1">
    <citation type="submission" date="2018-05" db="EMBL/GenBank/DDBJ databases">
        <title>Oceanovita maritima gen. nov., sp. nov., a marine bacterium in the family Rhodobacteraceae isolated from surface seawater of Lundu port Xiamen, China.</title>
        <authorList>
            <person name="Hetharua B.H."/>
            <person name="Min D."/>
            <person name="Liao H."/>
            <person name="Tian Y."/>
        </authorList>
    </citation>
    <scope>NUCLEOTIDE SEQUENCE [LARGE SCALE GENOMIC DNA]</scope>
    <source>
        <strain evidence="8 9">FSX-11</strain>
    </source>
</reference>
<accession>A0A2V4ND39</accession>
<name>A0A2V4ND39_9RHOB</name>
<sequence length="437" mass="47412">MLIERVRSALQPRPPSRIGVAVSGGSDSAALLHLLHDFACDETAHGRHIALRAVTVDHGLRPESAQEAKAVGEMAEALGVAHDILKWTTWDGTGNMQDCARRARYRLMADWAASHDIHHIALGHTADDQAETVLMRLGRAAGVDGLAAMSPRRRMGGVTLLRPLLTVRRAALRKHLQARGIAWIDDPSNDNPAYERVRARRALRTGEAGLSVEALCTVAQNMAMVREALGWQCFTAARNHVRFDAGDVVIARQGFRALPVEVSRRILHDALRWVSGAEYGPRGPAMGLLLEALRGGTVMTLHGCQIVPNGTEIRIFREFQAVRALDQGFDPSGQALWDGRWQLNAPQGVSADGLRLRALGEAGLAYCRRCRAKAETQARAAGQVPPPAPARPHAALIASPAVWRGDALVSAPLAGCAEGWTAELRRETESYFTGFLE</sequence>
<dbReference type="Gene3D" id="3.40.50.620">
    <property type="entry name" value="HUPs"/>
    <property type="match status" value="1"/>
</dbReference>
<evidence type="ECO:0000256" key="4">
    <source>
        <dbReference type="ARBA" id="ARBA00022840"/>
    </source>
</evidence>
<organism evidence="8 9">
    <name type="scientific">Litorivita pollutaquae</name>
    <dbReference type="NCBI Taxonomy" id="2200892"/>
    <lineage>
        <taxon>Bacteria</taxon>
        <taxon>Pseudomonadati</taxon>
        <taxon>Pseudomonadota</taxon>
        <taxon>Alphaproteobacteria</taxon>
        <taxon>Rhodobacterales</taxon>
        <taxon>Paracoccaceae</taxon>
        <taxon>Litorivita</taxon>
    </lineage>
</organism>
<dbReference type="GO" id="GO:0005737">
    <property type="term" value="C:cytoplasm"/>
    <property type="evidence" value="ECO:0007669"/>
    <property type="project" value="UniProtKB-SubCell"/>
</dbReference>
<dbReference type="NCBIfam" id="TIGR02432">
    <property type="entry name" value="lysidine_TilS_N"/>
    <property type="match status" value="1"/>
</dbReference>